<evidence type="ECO:0000256" key="5">
    <source>
        <dbReference type="ARBA" id="ARBA00022821"/>
    </source>
</evidence>
<evidence type="ECO:0000256" key="3">
    <source>
        <dbReference type="ARBA" id="ARBA00022737"/>
    </source>
</evidence>
<dbReference type="Pfam" id="PF23559">
    <property type="entry name" value="WHD_DRP"/>
    <property type="match status" value="1"/>
</dbReference>
<dbReference type="PaxDb" id="4097-A0A1S3XRP4"/>
<dbReference type="GO" id="GO:0005524">
    <property type="term" value="F:ATP binding"/>
    <property type="evidence" value="ECO:0007669"/>
    <property type="project" value="UniProtKB-KW"/>
</dbReference>
<dbReference type="Gene3D" id="1.10.10.10">
    <property type="entry name" value="Winged helix-like DNA-binding domain superfamily/Winged helix DNA-binding domain"/>
    <property type="match status" value="1"/>
</dbReference>
<reference evidence="9" key="1">
    <citation type="submission" date="2025-08" db="UniProtKB">
        <authorList>
            <consortium name="RefSeq"/>
        </authorList>
    </citation>
    <scope>IDENTIFICATION</scope>
</reference>
<dbReference type="SMR" id="A0A1S3XRP4"/>
<dbReference type="SUPFAM" id="SSF52540">
    <property type="entry name" value="P-loop containing nucleoside triphosphate hydrolases"/>
    <property type="match status" value="1"/>
</dbReference>
<dbReference type="AlphaFoldDB" id="A0A1S3XRP4"/>
<sequence>MAVSDLTNIIREFILKGGKCLIVLDDVWATDVVDSVMKVFPEISNGHRIMFTTRDLRIGRYANPDPHSLKFLTDKESFQLLEKRVFGSNIRKCPEDLIAHGESIANQCSGLPLAVVVIAGALKGRTSERVWQMVKDNVGKHLINKDDPQSCLKYVEMSYGHLPEDMKACFLYCGAFPQGFEIPAWKLIRLWISEGLINSNLDGRPEDIEEIYLNELVNRNLVIVMQKRVDGQVKTCRLHDMLHQFCKMENGGLFKEVCEKTDQPGTLIIPDLDTSRRLCIQLSLLRAFISKGPSAEHVTSFLCFSTKQKESEQLGNIRLLHKAFPLVRVLDVESLKFTFSKDFQERFHLRYIAISGDYNALPAFFGKFWNLQTLILNTKASTIEIKADIWNMLRLRHLHTNVPAKLPPATQTTDESSCLQTLSKVAPGSCREDVLARACNLRKVSIQGEMADFLEINKGGFNNFRKLKCLEQLKLLNDVGSSMSKILQLPPAFVEFLR</sequence>
<evidence type="ECO:0000256" key="6">
    <source>
        <dbReference type="ARBA" id="ARBA00022840"/>
    </source>
</evidence>
<organism evidence="9">
    <name type="scientific">Nicotiana tabacum</name>
    <name type="common">Common tobacco</name>
    <dbReference type="NCBI Taxonomy" id="4097"/>
    <lineage>
        <taxon>Eukaryota</taxon>
        <taxon>Viridiplantae</taxon>
        <taxon>Streptophyta</taxon>
        <taxon>Embryophyta</taxon>
        <taxon>Tracheophyta</taxon>
        <taxon>Spermatophyta</taxon>
        <taxon>Magnoliopsida</taxon>
        <taxon>eudicotyledons</taxon>
        <taxon>Gunneridae</taxon>
        <taxon>Pentapetalae</taxon>
        <taxon>asterids</taxon>
        <taxon>lamiids</taxon>
        <taxon>Solanales</taxon>
        <taxon>Solanaceae</taxon>
        <taxon>Nicotianoideae</taxon>
        <taxon>Nicotianeae</taxon>
        <taxon>Nicotiana</taxon>
    </lineage>
</organism>
<accession>A0A1S3XRP4</accession>
<dbReference type="GO" id="GO:0043531">
    <property type="term" value="F:ADP binding"/>
    <property type="evidence" value="ECO:0007669"/>
    <property type="project" value="InterPro"/>
</dbReference>
<keyword evidence="5" id="KW-0611">Plant defense</keyword>
<dbReference type="SUPFAM" id="SSF52058">
    <property type="entry name" value="L domain-like"/>
    <property type="match status" value="1"/>
</dbReference>
<proteinExistence type="inferred from homology"/>
<dbReference type="InterPro" id="IPR042197">
    <property type="entry name" value="Apaf_helical"/>
</dbReference>
<dbReference type="PANTHER" id="PTHR23155">
    <property type="entry name" value="DISEASE RESISTANCE PROTEIN RP"/>
    <property type="match status" value="1"/>
</dbReference>
<dbReference type="InterPro" id="IPR058922">
    <property type="entry name" value="WHD_DRP"/>
</dbReference>
<dbReference type="InterPro" id="IPR032675">
    <property type="entry name" value="LRR_dom_sf"/>
</dbReference>
<protein>
    <submittedName>
        <fullName evidence="9">Late blight resistance protein homolog R1B-14</fullName>
    </submittedName>
</protein>
<evidence type="ECO:0000256" key="2">
    <source>
        <dbReference type="ARBA" id="ARBA00022614"/>
    </source>
</evidence>
<dbReference type="InterPro" id="IPR036388">
    <property type="entry name" value="WH-like_DNA-bd_sf"/>
</dbReference>
<name>A0A1S3XRP4_TOBAC</name>
<feature type="domain" description="Disease resistance protein winged helix" evidence="8">
    <location>
        <begin position="176"/>
        <end position="245"/>
    </location>
</feature>
<dbReference type="KEGG" id="nta:107767781"/>
<dbReference type="Gene3D" id="3.80.10.10">
    <property type="entry name" value="Ribonuclease Inhibitor"/>
    <property type="match status" value="1"/>
</dbReference>
<dbReference type="Gene3D" id="3.40.50.300">
    <property type="entry name" value="P-loop containing nucleotide triphosphate hydrolases"/>
    <property type="match status" value="1"/>
</dbReference>
<evidence type="ECO:0000256" key="1">
    <source>
        <dbReference type="ARBA" id="ARBA00008894"/>
    </source>
</evidence>
<dbReference type="OMA" id="LWISEGQ"/>
<dbReference type="STRING" id="4097.A0A1S3XRP4"/>
<keyword evidence="4" id="KW-0547">Nucleotide-binding</keyword>
<keyword evidence="3" id="KW-0677">Repeat</keyword>
<dbReference type="OrthoDB" id="598235at2759"/>
<dbReference type="Pfam" id="PF00931">
    <property type="entry name" value="NB-ARC"/>
    <property type="match status" value="1"/>
</dbReference>
<keyword evidence="2" id="KW-0433">Leucine-rich repeat</keyword>
<dbReference type="Gene3D" id="1.10.8.430">
    <property type="entry name" value="Helical domain of apoptotic protease-activating factors"/>
    <property type="match status" value="1"/>
</dbReference>
<dbReference type="InterPro" id="IPR002182">
    <property type="entry name" value="NB-ARC"/>
</dbReference>
<dbReference type="GO" id="GO:0006952">
    <property type="term" value="P:defense response"/>
    <property type="evidence" value="ECO:0007669"/>
    <property type="project" value="UniProtKB-KW"/>
</dbReference>
<gene>
    <name evidence="9" type="primary">LOC107767781</name>
</gene>
<evidence type="ECO:0000259" key="8">
    <source>
        <dbReference type="Pfam" id="PF23559"/>
    </source>
</evidence>
<dbReference type="PANTHER" id="PTHR23155:SF1193">
    <property type="entry name" value="DISEASE RESISTANCE PROTEIN RPP13-RELATED"/>
    <property type="match status" value="1"/>
</dbReference>
<comment type="similarity">
    <text evidence="1">Belongs to the disease resistance NB-LRR family.</text>
</comment>
<dbReference type="PRINTS" id="PR00364">
    <property type="entry name" value="DISEASERSIST"/>
</dbReference>
<dbReference type="InterPro" id="IPR027417">
    <property type="entry name" value="P-loop_NTPase"/>
</dbReference>
<feature type="domain" description="NB-ARC" evidence="7">
    <location>
        <begin position="10"/>
        <end position="88"/>
    </location>
</feature>
<dbReference type="RefSeq" id="XP_016442357.1">
    <property type="nucleotide sequence ID" value="XM_016586871.1"/>
</dbReference>
<evidence type="ECO:0000259" key="7">
    <source>
        <dbReference type="Pfam" id="PF00931"/>
    </source>
</evidence>
<evidence type="ECO:0000313" key="9">
    <source>
        <dbReference type="RefSeq" id="XP_016442357.1"/>
    </source>
</evidence>
<dbReference type="InterPro" id="IPR044974">
    <property type="entry name" value="Disease_R_plants"/>
</dbReference>
<evidence type="ECO:0000256" key="4">
    <source>
        <dbReference type="ARBA" id="ARBA00022741"/>
    </source>
</evidence>
<dbReference type="FunFam" id="1.10.10.10:FF:000322">
    <property type="entry name" value="Probable disease resistance protein At1g63360"/>
    <property type="match status" value="1"/>
</dbReference>
<keyword evidence="6" id="KW-0067">ATP-binding</keyword>